<keyword evidence="5 11" id="KW-0547">Nucleotide-binding</keyword>
<feature type="compositionally biased region" description="Basic and acidic residues" evidence="12">
    <location>
        <begin position="255"/>
        <end position="267"/>
    </location>
</feature>
<comment type="catalytic activity">
    <reaction evidence="10 11">
        <text>L-glutamyl-tRNA(Gln) + L-glutamine + ATP + H2O = L-glutaminyl-tRNA(Gln) + L-glutamate + ADP + phosphate + H(+)</text>
        <dbReference type="Rhea" id="RHEA:17521"/>
        <dbReference type="Rhea" id="RHEA-COMP:9681"/>
        <dbReference type="Rhea" id="RHEA-COMP:9684"/>
        <dbReference type="ChEBI" id="CHEBI:15377"/>
        <dbReference type="ChEBI" id="CHEBI:15378"/>
        <dbReference type="ChEBI" id="CHEBI:29985"/>
        <dbReference type="ChEBI" id="CHEBI:30616"/>
        <dbReference type="ChEBI" id="CHEBI:43474"/>
        <dbReference type="ChEBI" id="CHEBI:58359"/>
        <dbReference type="ChEBI" id="CHEBI:78520"/>
        <dbReference type="ChEBI" id="CHEBI:78521"/>
        <dbReference type="ChEBI" id="CHEBI:456216"/>
    </reaction>
</comment>
<dbReference type="HAMAP" id="MF_00121">
    <property type="entry name" value="GatB"/>
    <property type="match status" value="1"/>
</dbReference>
<keyword evidence="6 11" id="KW-0067">ATP-binding</keyword>
<dbReference type="AlphaFoldDB" id="A0AA48KC66"/>
<dbReference type="NCBIfam" id="TIGR00133">
    <property type="entry name" value="gatB"/>
    <property type="match status" value="1"/>
</dbReference>
<reference evidence="15" key="1">
    <citation type="journal article" date="2023" name="Int. J. Syst. Evol. Microbiol.">
        <title>Mesoterricola silvestris gen. nov., sp. nov., Mesoterricola sediminis sp. nov., Geothrix oryzae sp. nov., Geothrix edaphica sp. nov., Geothrix rubra sp. nov., and Geothrix limicola sp. nov., six novel members of Acidobacteriota isolated from soils.</title>
        <authorList>
            <person name="Itoh H."/>
            <person name="Sugisawa Y."/>
            <person name="Mise K."/>
            <person name="Xu Z."/>
            <person name="Kuniyasu M."/>
            <person name="Ushijima N."/>
            <person name="Kawano K."/>
            <person name="Kobayashi E."/>
            <person name="Shiratori Y."/>
            <person name="Masuda Y."/>
            <person name="Senoo K."/>
        </authorList>
    </citation>
    <scope>NUCLEOTIDE SEQUENCE [LARGE SCALE GENOMIC DNA]</scope>
    <source>
        <strain evidence="15">W79</strain>
    </source>
</reference>
<evidence type="ECO:0000256" key="1">
    <source>
        <dbReference type="ARBA" id="ARBA00005306"/>
    </source>
</evidence>
<dbReference type="PANTHER" id="PTHR11659:SF0">
    <property type="entry name" value="GLUTAMYL-TRNA(GLN) AMIDOTRANSFERASE SUBUNIT B, MITOCHONDRIAL"/>
    <property type="match status" value="1"/>
</dbReference>
<dbReference type="GO" id="GO:0050567">
    <property type="term" value="F:glutaminyl-tRNA synthase (glutamine-hydrolyzing) activity"/>
    <property type="evidence" value="ECO:0007669"/>
    <property type="project" value="UniProtKB-UniRule"/>
</dbReference>
<dbReference type="FunFam" id="1.10.150.380:FF:000001">
    <property type="entry name" value="Aspartyl/glutamyl-tRNA(Asn/Gln) amidotransferase subunit B"/>
    <property type="match status" value="1"/>
</dbReference>
<dbReference type="InterPro" id="IPR023168">
    <property type="entry name" value="GatB_Yqey_C_2"/>
</dbReference>
<evidence type="ECO:0000256" key="6">
    <source>
        <dbReference type="ARBA" id="ARBA00022840"/>
    </source>
</evidence>
<evidence type="ECO:0000256" key="10">
    <source>
        <dbReference type="ARBA" id="ARBA00047913"/>
    </source>
</evidence>
<evidence type="ECO:0000256" key="11">
    <source>
        <dbReference type="HAMAP-Rule" id="MF_00121"/>
    </source>
</evidence>
<dbReference type="GO" id="GO:0005524">
    <property type="term" value="F:ATP binding"/>
    <property type="evidence" value="ECO:0007669"/>
    <property type="project" value="UniProtKB-KW"/>
</dbReference>
<name>A0AA48KC66_9BACT</name>
<comment type="similarity">
    <text evidence="1 11">Belongs to the GatB/GatE family. GatB subfamily.</text>
</comment>
<evidence type="ECO:0000256" key="4">
    <source>
        <dbReference type="ARBA" id="ARBA00022598"/>
    </source>
</evidence>
<evidence type="ECO:0000313" key="14">
    <source>
        <dbReference type="EMBL" id="BDU75037.1"/>
    </source>
</evidence>
<comment type="catalytic activity">
    <reaction evidence="9 11">
        <text>L-aspartyl-tRNA(Asn) + L-glutamine + ATP + H2O = L-asparaginyl-tRNA(Asn) + L-glutamate + ADP + phosphate + 2 H(+)</text>
        <dbReference type="Rhea" id="RHEA:14513"/>
        <dbReference type="Rhea" id="RHEA-COMP:9674"/>
        <dbReference type="Rhea" id="RHEA-COMP:9677"/>
        <dbReference type="ChEBI" id="CHEBI:15377"/>
        <dbReference type="ChEBI" id="CHEBI:15378"/>
        <dbReference type="ChEBI" id="CHEBI:29985"/>
        <dbReference type="ChEBI" id="CHEBI:30616"/>
        <dbReference type="ChEBI" id="CHEBI:43474"/>
        <dbReference type="ChEBI" id="CHEBI:58359"/>
        <dbReference type="ChEBI" id="CHEBI:78515"/>
        <dbReference type="ChEBI" id="CHEBI:78516"/>
        <dbReference type="ChEBI" id="CHEBI:456216"/>
    </reaction>
</comment>
<dbReference type="InterPro" id="IPR003789">
    <property type="entry name" value="Asn/Gln_tRNA_amidoTrase-B-like"/>
</dbReference>
<dbReference type="GO" id="GO:0070681">
    <property type="term" value="P:glutaminyl-tRNAGln biosynthesis via transamidation"/>
    <property type="evidence" value="ECO:0007669"/>
    <property type="project" value="TreeGrafter"/>
</dbReference>
<dbReference type="KEGG" id="msil:METEAL_42110"/>
<keyword evidence="7 11" id="KW-0648">Protein biosynthesis</keyword>
<evidence type="ECO:0000256" key="9">
    <source>
        <dbReference type="ARBA" id="ARBA00047380"/>
    </source>
</evidence>
<dbReference type="InterPro" id="IPR006075">
    <property type="entry name" value="Asn/Gln-tRNA_Trfase_suB/E_cat"/>
</dbReference>
<dbReference type="InterPro" id="IPR014746">
    <property type="entry name" value="Gln_synth/guanido_kin_cat_dom"/>
</dbReference>
<dbReference type="SUPFAM" id="SSF89095">
    <property type="entry name" value="GatB/YqeY motif"/>
    <property type="match status" value="1"/>
</dbReference>
<dbReference type="InterPro" id="IPR042114">
    <property type="entry name" value="GatB_C_1"/>
</dbReference>
<evidence type="ECO:0000256" key="12">
    <source>
        <dbReference type="SAM" id="MobiDB-lite"/>
    </source>
</evidence>
<keyword evidence="4 11" id="KW-0436">Ligase</keyword>
<keyword evidence="15" id="KW-1185">Reference proteome</keyword>
<gene>
    <name evidence="11 14" type="primary">gatB</name>
    <name evidence="14" type="ORF">METEAL_42110</name>
</gene>
<feature type="region of interest" description="Disordered" evidence="12">
    <location>
        <begin position="248"/>
        <end position="267"/>
    </location>
</feature>
<dbReference type="Proteomes" id="UP001238179">
    <property type="component" value="Chromosome"/>
</dbReference>
<dbReference type="Gene3D" id="1.10.150.380">
    <property type="entry name" value="GatB domain, N-terminal subdomain"/>
    <property type="match status" value="1"/>
</dbReference>
<comment type="function">
    <text evidence="8 11">Allows the formation of correctly charged Asn-tRNA(Asn) or Gln-tRNA(Gln) through the transamidation of misacylated Asp-tRNA(Asn) or Glu-tRNA(Gln) in organisms which lack either or both of asparaginyl-tRNA or glutaminyl-tRNA synthetases. The reaction takes place in the presence of glutamine and ATP through an activated phospho-Asp-tRNA(Asn) or phospho-Glu-tRNA(Gln).</text>
</comment>
<dbReference type="InterPro" id="IPR018027">
    <property type="entry name" value="Asn/Gln_amidotransferase"/>
</dbReference>
<feature type="domain" description="Asn/Gln amidotransferase" evidence="13">
    <location>
        <begin position="334"/>
        <end position="482"/>
    </location>
</feature>
<evidence type="ECO:0000256" key="7">
    <source>
        <dbReference type="ARBA" id="ARBA00022917"/>
    </source>
</evidence>
<dbReference type="PANTHER" id="PTHR11659">
    <property type="entry name" value="GLUTAMYL-TRNA GLN AMIDOTRANSFERASE SUBUNIT B MITOCHONDRIAL AND PROKARYOTIC PET112-RELATED"/>
    <property type="match status" value="1"/>
</dbReference>
<dbReference type="EMBL" id="AP027080">
    <property type="protein sequence ID" value="BDU75037.1"/>
    <property type="molecule type" value="Genomic_DNA"/>
</dbReference>
<dbReference type="Pfam" id="PF02637">
    <property type="entry name" value="GatB_Yqey"/>
    <property type="match status" value="1"/>
</dbReference>
<evidence type="ECO:0000313" key="15">
    <source>
        <dbReference type="Proteomes" id="UP001238179"/>
    </source>
</evidence>
<dbReference type="RefSeq" id="WP_316413720.1">
    <property type="nucleotide sequence ID" value="NZ_AP027080.1"/>
</dbReference>
<organism evidence="14 15">
    <name type="scientific">Mesoterricola silvestris</name>
    <dbReference type="NCBI Taxonomy" id="2927979"/>
    <lineage>
        <taxon>Bacteria</taxon>
        <taxon>Pseudomonadati</taxon>
        <taxon>Acidobacteriota</taxon>
        <taxon>Holophagae</taxon>
        <taxon>Holophagales</taxon>
        <taxon>Holophagaceae</taxon>
        <taxon>Mesoterricola</taxon>
    </lineage>
</organism>
<evidence type="ECO:0000259" key="13">
    <source>
        <dbReference type="SMART" id="SM00845"/>
    </source>
</evidence>
<dbReference type="SUPFAM" id="SSF55931">
    <property type="entry name" value="Glutamine synthetase/guanido kinase"/>
    <property type="match status" value="1"/>
</dbReference>
<comment type="subunit">
    <text evidence="2 11">Heterotrimer of A, B and C subunits.</text>
</comment>
<dbReference type="NCBIfam" id="NF004012">
    <property type="entry name" value="PRK05477.1-2"/>
    <property type="match status" value="1"/>
</dbReference>
<sequence length="484" mass="51678">MNPGFEAVIGLEVHIQLSTRSKMFCACPNAHGGEPNSRTCPVCLGLPGALPALNAAAVSAALRLGLAVGAEIRPRSTFYRKQYFYPDLPKGYQITQGPVAIVENGHVTIPGDPAVRGVEGPVRAGIERAHLEEDAGKSTHEGPGGTSLVDLNRAGVPLLEIVGAPDLRSAQEASDYLKTLHRLVTFLGICDGNLEEGSFRADANISVRRPGEALGTRVEIKNLNSFRHVRLALDYEIARQAGALERGEPFPQETRGWDAERGETRSQRSKEAAMDYRYFPESDLPALVISEAEVAQARAALPELPEARCARFMAQYGLTAYEAGMLLQTPEFAAYFEETAGCCGNAKQAANWMLGEVSRTLNEGSGRIQDLPIPPALLGGLIALVAQGTINLNTAKEVVFPALVRGEGEPGQIVKDRGLAQVTERAPVVELVGRVLSAHPGQVAELRAGKAALRGFLVGQVMKAGKGKIDPRMVNEVLDEALGG</sequence>
<evidence type="ECO:0000256" key="3">
    <source>
        <dbReference type="ARBA" id="ARBA00016923"/>
    </source>
</evidence>
<dbReference type="InterPro" id="IPR004413">
    <property type="entry name" value="GatB"/>
</dbReference>
<accession>A0AA48KC66</accession>
<dbReference type="Pfam" id="PF02934">
    <property type="entry name" value="GatB_N"/>
    <property type="match status" value="1"/>
</dbReference>
<dbReference type="FunFam" id="1.10.10.410:FF:000001">
    <property type="entry name" value="Aspartyl/glutamyl-tRNA(Asn/Gln) amidotransferase subunit B"/>
    <property type="match status" value="1"/>
</dbReference>
<protein>
    <recommendedName>
        <fullName evidence="3 11">Aspartyl/glutamyl-tRNA(Asn/Gln) amidotransferase subunit B</fullName>
        <shortName evidence="11">Asp/Glu-ADT subunit B</shortName>
        <ecNumber evidence="11">6.3.5.-</ecNumber>
    </recommendedName>
</protein>
<proteinExistence type="inferred from homology"/>
<evidence type="ECO:0000256" key="8">
    <source>
        <dbReference type="ARBA" id="ARBA00024799"/>
    </source>
</evidence>
<dbReference type="NCBIfam" id="NF004014">
    <property type="entry name" value="PRK05477.1-4"/>
    <property type="match status" value="1"/>
</dbReference>
<evidence type="ECO:0000256" key="2">
    <source>
        <dbReference type="ARBA" id="ARBA00011123"/>
    </source>
</evidence>
<dbReference type="SMART" id="SM00845">
    <property type="entry name" value="GatB_Yqey"/>
    <property type="match status" value="1"/>
</dbReference>
<dbReference type="InterPro" id="IPR017959">
    <property type="entry name" value="Asn/Gln-tRNA_amidoTrfase_suB/E"/>
</dbReference>
<dbReference type="EC" id="6.3.5.-" evidence="11"/>
<dbReference type="Gene3D" id="1.10.10.410">
    <property type="match status" value="1"/>
</dbReference>
<dbReference type="GO" id="GO:0006412">
    <property type="term" value="P:translation"/>
    <property type="evidence" value="ECO:0007669"/>
    <property type="project" value="UniProtKB-UniRule"/>
</dbReference>
<evidence type="ECO:0000256" key="5">
    <source>
        <dbReference type="ARBA" id="ARBA00022741"/>
    </source>
</evidence>